<keyword evidence="1" id="KW-1133">Transmembrane helix</keyword>
<dbReference type="EMBL" id="BSEV01000007">
    <property type="protein sequence ID" value="GLK10145.1"/>
    <property type="molecule type" value="Genomic_DNA"/>
</dbReference>
<proteinExistence type="predicted"/>
<accession>A0A9W6I380</accession>
<reference evidence="2" key="2">
    <citation type="submission" date="2023-01" db="EMBL/GenBank/DDBJ databases">
        <authorList>
            <person name="Sun Q."/>
            <person name="Evtushenko L."/>
        </authorList>
    </citation>
    <scope>NUCLEOTIDE SEQUENCE</scope>
    <source>
        <strain evidence="2">VKM Ac-2007</strain>
    </source>
</reference>
<evidence type="ECO:0000256" key="1">
    <source>
        <dbReference type="SAM" id="Phobius"/>
    </source>
</evidence>
<evidence type="ECO:0000313" key="3">
    <source>
        <dbReference type="Proteomes" id="UP001143474"/>
    </source>
</evidence>
<feature type="transmembrane region" description="Helical" evidence="1">
    <location>
        <begin position="7"/>
        <end position="25"/>
    </location>
</feature>
<comment type="caution">
    <text evidence="2">The sequence shown here is derived from an EMBL/GenBank/DDBJ whole genome shotgun (WGS) entry which is preliminary data.</text>
</comment>
<gene>
    <name evidence="2" type="ORF">GCM10017600_35510</name>
</gene>
<keyword evidence="1" id="KW-0472">Membrane</keyword>
<feature type="transmembrane region" description="Helical" evidence="1">
    <location>
        <begin position="45"/>
        <end position="65"/>
    </location>
</feature>
<name>A0A9W6I380_9ACTN</name>
<keyword evidence="3" id="KW-1185">Reference proteome</keyword>
<reference evidence="2" key="1">
    <citation type="journal article" date="2014" name="Int. J. Syst. Evol. Microbiol.">
        <title>Complete genome sequence of Corynebacterium casei LMG S-19264T (=DSM 44701T), isolated from a smear-ripened cheese.</title>
        <authorList>
            <consortium name="US DOE Joint Genome Institute (JGI-PGF)"/>
            <person name="Walter F."/>
            <person name="Albersmeier A."/>
            <person name="Kalinowski J."/>
            <person name="Ruckert C."/>
        </authorList>
    </citation>
    <scope>NUCLEOTIDE SEQUENCE</scope>
    <source>
        <strain evidence="2">VKM Ac-2007</strain>
    </source>
</reference>
<dbReference type="RefSeq" id="WP_271218589.1">
    <property type="nucleotide sequence ID" value="NZ_BAAAVD010000042.1"/>
</dbReference>
<dbReference type="AlphaFoldDB" id="A0A9W6I380"/>
<evidence type="ECO:0000313" key="2">
    <source>
        <dbReference type="EMBL" id="GLK10145.1"/>
    </source>
</evidence>
<organism evidence="2 3">
    <name type="scientific">Streptosporangium carneum</name>
    <dbReference type="NCBI Taxonomy" id="47481"/>
    <lineage>
        <taxon>Bacteria</taxon>
        <taxon>Bacillati</taxon>
        <taxon>Actinomycetota</taxon>
        <taxon>Actinomycetes</taxon>
        <taxon>Streptosporangiales</taxon>
        <taxon>Streptosporangiaceae</taxon>
        <taxon>Streptosporangium</taxon>
    </lineage>
</organism>
<sequence length="72" mass="7790">MKVTLEILGTLCVVQAVGGTINNLWGSGRSWFLVNYLDFLDGYEIFAGIVLGVLGLALCSAGMALRRKDRRG</sequence>
<keyword evidence="1" id="KW-0812">Transmembrane</keyword>
<dbReference type="Proteomes" id="UP001143474">
    <property type="component" value="Unassembled WGS sequence"/>
</dbReference>
<protein>
    <submittedName>
        <fullName evidence="2">Uncharacterized protein</fullName>
    </submittedName>
</protein>